<dbReference type="Proteomes" id="UP000198211">
    <property type="component" value="Unassembled WGS sequence"/>
</dbReference>
<name>A0A225WLN2_9STRA</name>
<sequence length="65" mass="7514">MLWDGMSSEGWIVNPITRACQCRFHFEFGMCIHVVKAASILKLPCPCMPLPLQKIISRRKQVRIK</sequence>
<dbReference type="EMBL" id="NBNE01000650">
    <property type="protein sequence ID" value="OWZ18049.1"/>
    <property type="molecule type" value="Genomic_DNA"/>
</dbReference>
<accession>A0A225WLN2</accession>
<dbReference type="AlphaFoldDB" id="A0A225WLN2"/>
<proteinExistence type="predicted"/>
<evidence type="ECO:0000313" key="2">
    <source>
        <dbReference type="Proteomes" id="UP000198211"/>
    </source>
</evidence>
<evidence type="ECO:0000313" key="1">
    <source>
        <dbReference type="EMBL" id="OWZ18049.1"/>
    </source>
</evidence>
<keyword evidence="2" id="KW-1185">Reference proteome</keyword>
<reference evidence="2" key="1">
    <citation type="submission" date="2017-03" db="EMBL/GenBank/DDBJ databases">
        <title>Phytopthora megakarya and P. palmivora, two closely related causual agents of cacao black pod achieved similar genome size and gene model numbers by different mechanisms.</title>
        <authorList>
            <person name="Ali S."/>
            <person name="Shao J."/>
            <person name="Larry D.J."/>
            <person name="Kronmiller B."/>
            <person name="Shen D."/>
            <person name="Strem M.D."/>
            <person name="Melnick R.L."/>
            <person name="Guiltinan M.J."/>
            <person name="Tyler B.M."/>
            <person name="Meinhardt L.W."/>
            <person name="Bailey B.A."/>
        </authorList>
    </citation>
    <scope>NUCLEOTIDE SEQUENCE [LARGE SCALE GENOMIC DNA]</scope>
    <source>
        <strain evidence="2">zdho120</strain>
    </source>
</reference>
<dbReference type="OrthoDB" id="129068at2759"/>
<comment type="caution">
    <text evidence="1">The sequence shown here is derived from an EMBL/GenBank/DDBJ whole genome shotgun (WGS) entry which is preliminary data.</text>
</comment>
<evidence type="ECO:0008006" key="3">
    <source>
        <dbReference type="Google" id="ProtNLM"/>
    </source>
</evidence>
<protein>
    <recommendedName>
        <fullName evidence="3">SWIM-type domain-containing protein</fullName>
    </recommendedName>
</protein>
<organism evidence="1 2">
    <name type="scientific">Phytophthora megakarya</name>
    <dbReference type="NCBI Taxonomy" id="4795"/>
    <lineage>
        <taxon>Eukaryota</taxon>
        <taxon>Sar</taxon>
        <taxon>Stramenopiles</taxon>
        <taxon>Oomycota</taxon>
        <taxon>Peronosporomycetes</taxon>
        <taxon>Peronosporales</taxon>
        <taxon>Peronosporaceae</taxon>
        <taxon>Phytophthora</taxon>
    </lineage>
</organism>
<gene>
    <name evidence="1" type="ORF">PHMEG_0007920</name>
</gene>